<evidence type="ECO:0000313" key="2">
    <source>
        <dbReference type="EMBL" id="TPH16116.1"/>
    </source>
</evidence>
<proteinExistence type="predicted"/>
<dbReference type="OrthoDB" id="6228261at2"/>
<organism evidence="2 3">
    <name type="scientific">Litorilituus lipolyticus</name>
    <dbReference type="NCBI Taxonomy" id="2491017"/>
    <lineage>
        <taxon>Bacteria</taxon>
        <taxon>Pseudomonadati</taxon>
        <taxon>Pseudomonadota</taxon>
        <taxon>Gammaproteobacteria</taxon>
        <taxon>Alteromonadales</taxon>
        <taxon>Colwelliaceae</taxon>
        <taxon>Litorilituus</taxon>
    </lineage>
</organism>
<dbReference type="Proteomes" id="UP000315303">
    <property type="component" value="Unassembled WGS sequence"/>
</dbReference>
<keyword evidence="1" id="KW-0732">Signal</keyword>
<dbReference type="RefSeq" id="WP_140602804.1">
    <property type="nucleotide sequence ID" value="NZ_SAWY01000016.1"/>
</dbReference>
<name>A0A502KX84_9GAMM</name>
<evidence type="ECO:0000256" key="1">
    <source>
        <dbReference type="SAM" id="SignalP"/>
    </source>
</evidence>
<evidence type="ECO:0008006" key="4">
    <source>
        <dbReference type="Google" id="ProtNLM"/>
    </source>
</evidence>
<sequence length="107" mass="11829">MKTLNIKKMALVLVVSLGGLFSMNANAASASVENTVSDFVVAQGQQMMKELNKQLQQTIEQEVKAFSLNFTFDETVQQVDAEKSLKENTEKLLAKTTNTVKKNTSNK</sequence>
<dbReference type="EMBL" id="SAWY01000016">
    <property type="protein sequence ID" value="TPH16116.1"/>
    <property type="molecule type" value="Genomic_DNA"/>
</dbReference>
<protein>
    <recommendedName>
        <fullName evidence="4">OmpH family outer membrane protein</fullName>
    </recommendedName>
</protein>
<accession>A0A502KX84</accession>
<feature type="chain" id="PRO_5021251330" description="OmpH family outer membrane protein" evidence="1">
    <location>
        <begin position="28"/>
        <end position="107"/>
    </location>
</feature>
<reference evidence="2 3" key="1">
    <citation type="submission" date="2019-01" db="EMBL/GenBank/DDBJ databases">
        <title>Litorilituus lipolytica sp. nov., isolated from intertidal sand of the Yellow Sea in China.</title>
        <authorList>
            <person name="Liu A."/>
        </authorList>
    </citation>
    <scope>NUCLEOTIDE SEQUENCE [LARGE SCALE GENOMIC DNA]</scope>
    <source>
        <strain evidence="2 3">RZ04</strain>
    </source>
</reference>
<dbReference type="AlphaFoldDB" id="A0A502KX84"/>
<feature type="signal peptide" evidence="1">
    <location>
        <begin position="1"/>
        <end position="27"/>
    </location>
</feature>
<evidence type="ECO:0000313" key="3">
    <source>
        <dbReference type="Proteomes" id="UP000315303"/>
    </source>
</evidence>
<keyword evidence="3" id="KW-1185">Reference proteome</keyword>
<gene>
    <name evidence="2" type="ORF">EPA86_07450</name>
</gene>
<comment type="caution">
    <text evidence="2">The sequence shown here is derived from an EMBL/GenBank/DDBJ whole genome shotgun (WGS) entry which is preliminary data.</text>
</comment>